<feature type="active site" description="Nucleophile" evidence="4">
    <location>
        <position position="53"/>
    </location>
</feature>
<dbReference type="PIRSF" id="PIRSF001430">
    <property type="entry name" value="tRNA_psdUrid_synth"/>
    <property type="match status" value="1"/>
</dbReference>
<evidence type="ECO:0000256" key="3">
    <source>
        <dbReference type="ARBA" id="ARBA00023235"/>
    </source>
</evidence>
<dbReference type="PANTHER" id="PTHR11142">
    <property type="entry name" value="PSEUDOURIDYLATE SYNTHASE"/>
    <property type="match status" value="1"/>
</dbReference>
<reference evidence="7 8" key="1">
    <citation type="submission" date="2021-01" db="EMBL/GenBank/DDBJ databases">
        <title>Belnapia mucosa sp. nov. and Belnapia arida sp. nov., isolated from the Tabernas Desert (Almeria, Spain).</title>
        <authorList>
            <person name="Molina-Menor E."/>
            <person name="Vidal-Verdu A."/>
            <person name="Calonge A."/>
            <person name="Satari L."/>
            <person name="Pereto J."/>
            <person name="Porcar M."/>
        </authorList>
    </citation>
    <scope>NUCLEOTIDE SEQUENCE [LARGE SCALE GENOMIC DNA]</scope>
    <source>
        <strain evidence="7 8">T18</strain>
    </source>
</reference>
<organism evidence="7 8">
    <name type="scientific">Belnapia arida</name>
    <dbReference type="NCBI Taxonomy" id="2804533"/>
    <lineage>
        <taxon>Bacteria</taxon>
        <taxon>Pseudomonadati</taxon>
        <taxon>Pseudomonadota</taxon>
        <taxon>Alphaproteobacteria</taxon>
        <taxon>Acetobacterales</taxon>
        <taxon>Roseomonadaceae</taxon>
        <taxon>Belnapia</taxon>
    </lineage>
</organism>
<feature type="domain" description="Pseudouridine synthase I TruA alpha/beta" evidence="6">
    <location>
        <begin position="9"/>
        <end position="105"/>
    </location>
</feature>
<feature type="domain" description="Pseudouridine synthase I TruA alpha/beta" evidence="6">
    <location>
        <begin position="145"/>
        <end position="246"/>
    </location>
</feature>
<evidence type="ECO:0000256" key="4">
    <source>
        <dbReference type="HAMAP-Rule" id="MF_00171"/>
    </source>
</evidence>
<evidence type="ECO:0000256" key="5">
    <source>
        <dbReference type="RuleBase" id="RU003792"/>
    </source>
</evidence>
<feature type="binding site" evidence="4">
    <location>
        <position position="112"/>
    </location>
    <ligand>
        <name>substrate</name>
    </ligand>
</feature>
<comment type="caution">
    <text evidence="7">The sequence shown here is derived from an EMBL/GenBank/DDBJ whole genome shotgun (WGS) entry which is preliminary data.</text>
</comment>
<dbReference type="PANTHER" id="PTHR11142:SF0">
    <property type="entry name" value="TRNA PSEUDOURIDINE SYNTHASE-LIKE 1"/>
    <property type="match status" value="1"/>
</dbReference>
<gene>
    <name evidence="4 7" type="primary">truA</name>
    <name evidence="7" type="ORF">JMJ56_19265</name>
</gene>
<dbReference type="EC" id="5.4.99.12" evidence="4"/>
<dbReference type="InterPro" id="IPR020095">
    <property type="entry name" value="PsdUridine_synth_TruA_C"/>
</dbReference>
<evidence type="ECO:0000256" key="1">
    <source>
        <dbReference type="ARBA" id="ARBA00009375"/>
    </source>
</evidence>
<comment type="function">
    <text evidence="4">Formation of pseudouridine at positions 38, 39 and 40 in the anticodon stem and loop of transfer RNAs.</text>
</comment>
<dbReference type="Gene3D" id="3.30.70.660">
    <property type="entry name" value="Pseudouridine synthase I, catalytic domain, C-terminal subdomain"/>
    <property type="match status" value="1"/>
</dbReference>
<dbReference type="Gene3D" id="3.30.70.580">
    <property type="entry name" value="Pseudouridine synthase I, catalytic domain, N-terminal subdomain"/>
    <property type="match status" value="1"/>
</dbReference>
<dbReference type="RefSeq" id="WP_202833402.1">
    <property type="nucleotide sequence ID" value="NZ_JAETWB010000011.1"/>
</dbReference>
<dbReference type="SUPFAM" id="SSF55120">
    <property type="entry name" value="Pseudouridine synthase"/>
    <property type="match status" value="1"/>
</dbReference>
<name>A0ABS1U646_9PROT</name>
<dbReference type="CDD" id="cd02570">
    <property type="entry name" value="PseudoU_synth_EcTruA"/>
    <property type="match status" value="1"/>
</dbReference>
<proteinExistence type="inferred from homology"/>
<comment type="similarity">
    <text evidence="1 4 5">Belongs to the tRNA pseudouridine synthase TruA family.</text>
</comment>
<dbReference type="Pfam" id="PF01416">
    <property type="entry name" value="PseudoU_synth_1"/>
    <property type="match status" value="2"/>
</dbReference>
<dbReference type="EMBL" id="JAETWB010000011">
    <property type="protein sequence ID" value="MBL6080161.1"/>
    <property type="molecule type" value="Genomic_DNA"/>
</dbReference>
<dbReference type="InterPro" id="IPR020103">
    <property type="entry name" value="PsdUridine_synth_cat_dom_sf"/>
</dbReference>
<protein>
    <recommendedName>
        <fullName evidence="4">tRNA pseudouridine synthase A</fullName>
        <ecNumber evidence="4">5.4.99.12</ecNumber>
    </recommendedName>
    <alternativeName>
        <fullName evidence="4">tRNA pseudouridine(38-40) synthase</fullName>
    </alternativeName>
    <alternativeName>
        <fullName evidence="4">tRNA pseudouridylate synthase I</fullName>
    </alternativeName>
    <alternativeName>
        <fullName evidence="4">tRNA-uridine isomerase I</fullName>
    </alternativeName>
</protein>
<sequence length="253" mass="27748">MPLYALTLEYDGTPFVGWQRQGSGLSIQQVLEEAGAALDGGVMPLAIAAGRTDAGVHAEGQVAQLALQREMAPERLREALNFHMKPHPLVVVRAALAPASWNARFSAVQRGYRYRILNRRARPALEAGRVWHVPAPLDAAAMHAAAQGLLGRHDFSAYRAAACQAKTPVRTLGRLDVMRQGEEVLILAEARSFLHHQIRNLAGTLLEVGLGKRGVEWPRRVLESQDRSKAGQTAPPEGLTFLFVRYGEEIGWL</sequence>
<dbReference type="InterPro" id="IPR020097">
    <property type="entry name" value="PsdUridine_synth_TruA_a/b_dom"/>
</dbReference>
<dbReference type="InterPro" id="IPR020094">
    <property type="entry name" value="TruA/RsuA/RluB/E/F_N"/>
</dbReference>
<accession>A0ABS1U646</accession>
<evidence type="ECO:0000313" key="7">
    <source>
        <dbReference type="EMBL" id="MBL6080161.1"/>
    </source>
</evidence>
<comment type="subunit">
    <text evidence="4">Homodimer.</text>
</comment>
<keyword evidence="8" id="KW-1185">Reference proteome</keyword>
<evidence type="ECO:0000256" key="2">
    <source>
        <dbReference type="ARBA" id="ARBA00022694"/>
    </source>
</evidence>
<keyword evidence="2 4" id="KW-0819">tRNA processing</keyword>
<comment type="caution">
    <text evidence="4">Lacks conserved residue(s) required for the propagation of feature annotation.</text>
</comment>
<dbReference type="InterPro" id="IPR001406">
    <property type="entry name" value="PsdUridine_synth_TruA"/>
</dbReference>
<evidence type="ECO:0000313" key="8">
    <source>
        <dbReference type="Proteomes" id="UP000660885"/>
    </source>
</evidence>
<dbReference type="HAMAP" id="MF_00171">
    <property type="entry name" value="TruA"/>
    <property type="match status" value="1"/>
</dbReference>
<evidence type="ECO:0000259" key="6">
    <source>
        <dbReference type="Pfam" id="PF01416"/>
    </source>
</evidence>
<comment type="catalytic activity">
    <reaction evidence="4 5">
        <text>uridine(38/39/40) in tRNA = pseudouridine(38/39/40) in tRNA</text>
        <dbReference type="Rhea" id="RHEA:22376"/>
        <dbReference type="Rhea" id="RHEA-COMP:10085"/>
        <dbReference type="Rhea" id="RHEA-COMP:10087"/>
        <dbReference type="ChEBI" id="CHEBI:65314"/>
        <dbReference type="ChEBI" id="CHEBI:65315"/>
        <dbReference type="EC" id="5.4.99.12"/>
    </reaction>
</comment>
<keyword evidence="3 4" id="KW-0413">Isomerase</keyword>
<dbReference type="GO" id="GO:0160147">
    <property type="term" value="F:tRNA pseudouridine(38-40) synthase activity"/>
    <property type="evidence" value="ECO:0007669"/>
    <property type="project" value="UniProtKB-EC"/>
</dbReference>
<dbReference type="NCBIfam" id="TIGR00071">
    <property type="entry name" value="hisT_truA"/>
    <property type="match status" value="1"/>
</dbReference>
<dbReference type="Proteomes" id="UP000660885">
    <property type="component" value="Unassembled WGS sequence"/>
</dbReference>